<dbReference type="Pfam" id="PF01433">
    <property type="entry name" value="Peptidase_M1"/>
    <property type="match status" value="1"/>
</dbReference>
<keyword evidence="8 18" id="KW-0479">Metal-binding</keyword>
<keyword evidence="4 20" id="KW-0031">Aminopeptidase</keyword>
<dbReference type="InterPro" id="IPR050344">
    <property type="entry name" value="Peptidase_M1_aminopeptidases"/>
</dbReference>
<dbReference type="FunFam" id="1.10.390.10:FF:000013">
    <property type="entry name" value="Aminopeptidase N"/>
    <property type="match status" value="1"/>
</dbReference>
<evidence type="ECO:0000256" key="20">
    <source>
        <dbReference type="RuleBase" id="RU364040"/>
    </source>
</evidence>
<accession>D9J2F5</accession>
<feature type="signal peptide" evidence="22">
    <location>
        <begin position="1"/>
        <end position="20"/>
    </location>
</feature>
<keyword evidence="11 18" id="KW-0862">Zinc</keyword>
<dbReference type="EMBL" id="HM347436">
    <property type="protein sequence ID" value="ADK11709.1"/>
    <property type="molecule type" value="mRNA"/>
</dbReference>
<evidence type="ECO:0000256" key="8">
    <source>
        <dbReference type="ARBA" id="ARBA00022723"/>
    </source>
</evidence>
<evidence type="ECO:0000259" key="24">
    <source>
        <dbReference type="Pfam" id="PF11838"/>
    </source>
</evidence>
<dbReference type="Gene3D" id="1.10.390.10">
    <property type="entry name" value="Neutral Protease Domain 2"/>
    <property type="match status" value="1"/>
</dbReference>
<dbReference type="Pfam" id="PF17900">
    <property type="entry name" value="Peptidase_M1_N"/>
    <property type="match status" value="1"/>
</dbReference>
<dbReference type="EC" id="3.4.11.-" evidence="20"/>
<dbReference type="Gene3D" id="2.60.40.1730">
    <property type="entry name" value="tricorn interacting facor f3 domain"/>
    <property type="match status" value="1"/>
</dbReference>
<evidence type="ECO:0000256" key="17">
    <source>
        <dbReference type="PIRSR" id="PIRSR634016-1"/>
    </source>
</evidence>
<evidence type="ECO:0000256" key="16">
    <source>
        <dbReference type="ARBA" id="ARBA00023288"/>
    </source>
</evidence>
<keyword evidence="6" id="KW-0336">GPI-anchor</keyword>
<evidence type="ECO:0000259" key="25">
    <source>
        <dbReference type="Pfam" id="PF17900"/>
    </source>
</evidence>
<keyword evidence="5" id="KW-1003">Cell membrane</keyword>
<sequence length="998" mass="111583">MASSTIILIILFGYTPCVFSQINNTDLEYRLPNIYIPTQYTLNLQLPESAFMAEDSEYSGSVLIVFNVSETVSQVKIHANPVLQITGVNLVGIGETNFTVEDATEILTIHSSTALQAGNTYLINITFNGLLRTDDMTGLYKSSYIDNTAGVTKYLITTQFQPTSARKAFPCFDEPSFKASFTVSVDCPSNFTVHSNAAIRSSTITNGTKRTVFESTPPMSTYLLAILVSEFSCTEKVILANITSAVCSRNESSELRSWAEEVTPKLLSFFNNYTGLNYNDYLSHLYQVAIPDFANGAMENWGLVSYREEFLLWDPLESSNLFKQLVATIISHELAHKWFGNLVTLEWWSELFLNEGLATYFEYFATHEVLPEFQLDKQFVIDVLQSVMRDDSENISPLQSNVSSPAEVMSKFSRISYFKGGSIIRMVEHIIGSSDFRAGIQDYLTTNALGNVISEQLWTHLQANMTNSNALPTTLNVIMKDWIQQPGFPLITATLQNQGVLVLTQSTFSISDNSTSQWFIPISYTKSSDLMKFNSTSPKVWLTPNGTANITLMQGDSWIILNNQVTGYFRVNYDNELWSRIGTALKSENFSDIPEIHRAQIVDDLFNLARIQKTNYSQVFDLIEFLANDTSYFSWKVAFDGFNFLLERVGSDSVLGQQISKHLLRLMTNLYDSTSFDRLNDTYHIDILKQGLTLSWACSLGNSQCIEASRNRYSSYKMNGTRPDKNLRNIVYCNGLRDDTSSSNWDFLWNKYLNTTIATEKITILSSLGCTKNVTLLEGYLNKTLRSDSGIRPKDRFEVFSSVLNGNTIGIDITLNFLVTNPLQVVQKYPNFNSISRIISNIANKITTQNQVDQLKQFIWSGELGNEHLLSANNSLATAEANLLWMNYFREHLHNYYRTPNATNGTTTSIPTSDTTPTAITNGTIPTTITNNTTITTITNGTTPASITNGTTPTTITNGTTSATSTITPSPIPAGSESIVKVNRLSIVSMILCYIMII</sequence>
<evidence type="ECO:0000256" key="22">
    <source>
        <dbReference type="SAM" id="SignalP"/>
    </source>
</evidence>
<dbReference type="GO" id="GO:0016285">
    <property type="term" value="F:alanyl aminopeptidase activity"/>
    <property type="evidence" value="ECO:0007669"/>
    <property type="project" value="UniProtKB-EC"/>
</dbReference>
<dbReference type="InterPro" id="IPR045357">
    <property type="entry name" value="Aminopeptidase_N-like_N"/>
</dbReference>
<dbReference type="Pfam" id="PF11838">
    <property type="entry name" value="ERAP1_C"/>
    <property type="match status" value="1"/>
</dbReference>
<dbReference type="InterPro" id="IPR034016">
    <property type="entry name" value="M1_APN-typ"/>
</dbReference>
<dbReference type="SUPFAM" id="SSF63737">
    <property type="entry name" value="Leukotriene A4 hydrolase N-terminal domain"/>
    <property type="match status" value="1"/>
</dbReference>
<comment type="subcellular location">
    <subcellularLocation>
        <location evidence="2">Cell membrane</location>
        <topology evidence="2">Lipid-anchor</topology>
        <topology evidence="2">GPI-anchor</topology>
    </subcellularLocation>
</comment>
<evidence type="ECO:0000256" key="21">
    <source>
        <dbReference type="SAM" id="MobiDB-lite"/>
    </source>
</evidence>
<feature type="chain" id="PRO_5003125747" description="Aminopeptidase" evidence="22">
    <location>
        <begin position="21"/>
        <end position="998"/>
    </location>
</feature>
<dbReference type="Gene3D" id="2.60.40.1910">
    <property type="match status" value="1"/>
</dbReference>
<evidence type="ECO:0000313" key="26">
    <source>
        <dbReference type="EMBL" id="ADK11709.1"/>
    </source>
</evidence>
<evidence type="ECO:0000256" key="10">
    <source>
        <dbReference type="ARBA" id="ARBA00022801"/>
    </source>
</evidence>
<feature type="active site" description="Proton acceptor" evidence="17">
    <location>
        <position position="333"/>
    </location>
</feature>
<evidence type="ECO:0000256" key="14">
    <source>
        <dbReference type="ARBA" id="ARBA00023157"/>
    </source>
</evidence>
<dbReference type="Gene3D" id="1.25.50.20">
    <property type="match status" value="1"/>
</dbReference>
<dbReference type="GO" id="GO:0042277">
    <property type="term" value="F:peptide binding"/>
    <property type="evidence" value="ECO:0007669"/>
    <property type="project" value="TreeGrafter"/>
</dbReference>
<evidence type="ECO:0000256" key="15">
    <source>
        <dbReference type="ARBA" id="ARBA00023180"/>
    </source>
</evidence>
<feature type="domain" description="Peptidase M1 membrane alanine aminopeptidase" evidence="23">
    <location>
        <begin position="258"/>
        <end position="482"/>
    </location>
</feature>
<evidence type="ECO:0000256" key="19">
    <source>
        <dbReference type="PIRSR" id="PIRSR634016-4"/>
    </source>
</evidence>
<keyword evidence="9 22" id="KW-0732">Signal</keyword>
<comment type="cofactor">
    <cofactor evidence="18 20">
        <name>Zn(2+)</name>
        <dbReference type="ChEBI" id="CHEBI:29105"/>
    </cofactor>
    <text evidence="18 20">Binds 1 zinc ion per subunit.</text>
</comment>
<protein>
    <recommendedName>
        <fullName evidence="20">Aminopeptidase</fullName>
        <ecNumber evidence="20">3.4.11.-</ecNumber>
    </recommendedName>
</protein>
<keyword evidence="16" id="KW-0449">Lipoprotein</keyword>
<keyword evidence="15" id="KW-0325">Glycoprotein</keyword>
<gene>
    <name evidence="26" type="primary">APN1</name>
</gene>
<comment type="catalytic activity">
    <reaction evidence="1">
        <text>Release of an N-terminal amino acid, Xaa-|-Yaa- from a peptide, amide or arylamide. Xaa is preferably Ala, but may be most amino acids including Pro (slow action). When a terminal hydrophobic residue is followed by a prolyl residue, the two may be released as an intact Xaa-Pro dipeptide.</text>
        <dbReference type="EC" id="3.4.11.2"/>
    </reaction>
</comment>
<keyword evidence="10 20" id="KW-0378">Hydrolase</keyword>
<keyword evidence="7 20" id="KW-0645">Protease</keyword>
<dbReference type="GO" id="GO:0005886">
    <property type="term" value="C:plasma membrane"/>
    <property type="evidence" value="ECO:0007669"/>
    <property type="project" value="UniProtKB-SubCell"/>
</dbReference>
<dbReference type="PANTHER" id="PTHR11533">
    <property type="entry name" value="PROTEASE M1 ZINC METALLOPROTEASE"/>
    <property type="match status" value="1"/>
</dbReference>
<evidence type="ECO:0000256" key="13">
    <source>
        <dbReference type="ARBA" id="ARBA00023136"/>
    </source>
</evidence>
<evidence type="ECO:0000256" key="4">
    <source>
        <dbReference type="ARBA" id="ARBA00022438"/>
    </source>
</evidence>
<keyword evidence="13" id="KW-0472">Membrane</keyword>
<dbReference type="PRINTS" id="PR00756">
    <property type="entry name" value="ALADIPTASE"/>
</dbReference>
<feature type="region of interest" description="Disordered" evidence="21">
    <location>
        <begin position="941"/>
        <end position="964"/>
    </location>
</feature>
<dbReference type="GO" id="GO:0070006">
    <property type="term" value="F:metalloaminopeptidase activity"/>
    <property type="evidence" value="ECO:0007669"/>
    <property type="project" value="TreeGrafter"/>
</dbReference>
<feature type="binding site" evidence="18">
    <location>
        <position position="332"/>
    </location>
    <ligand>
        <name>Zn(2+)</name>
        <dbReference type="ChEBI" id="CHEBI:29105"/>
        <note>catalytic</note>
    </ligand>
</feature>
<dbReference type="GO" id="GO:0005615">
    <property type="term" value="C:extracellular space"/>
    <property type="evidence" value="ECO:0007669"/>
    <property type="project" value="TreeGrafter"/>
</dbReference>
<dbReference type="FunFam" id="2.60.40.1910:FF:000008">
    <property type="entry name" value="Aminopeptidase"/>
    <property type="match status" value="1"/>
</dbReference>
<dbReference type="GO" id="GO:0005737">
    <property type="term" value="C:cytoplasm"/>
    <property type="evidence" value="ECO:0007669"/>
    <property type="project" value="TreeGrafter"/>
</dbReference>
<dbReference type="AlphaFoldDB" id="D9J2F5"/>
<dbReference type="FunFam" id="1.25.50.20:FF:000001">
    <property type="entry name" value="Aminopeptidase"/>
    <property type="match status" value="1"/>
</dbReference>
<dbReference type="OrthoDB" id="10031169at2759"/>
<evidence type="ECO:0000256" key="12">
    <source>
        <dbReference type="ARBA" id="ARBA00023049"/>
    </source>
</evidence>
<proteinExistence type="evidence at transcript level"/>
<dbReference type="SMR" id="D9J2F5"/>
<dbReference type="InterPro" id="IPR027268">
    <property type="entry name" value="Peptidase_M4/M1_CTD_sf"/>
</dbReference>
<evidence type="ECO:0000256" key="1">
    <source>
        <dbReference type="ARBA" id="ARBA00000098"/>
    </source>
</evidence>
<dbReference type="SUPFAM" id="SSF55486">
    <property type="entry name" value="Metalloproteases ('zincins'), catalytic domain"/>
    <property type="match status" value="1"/>
</dbReference>
<keyword evidence="14" id="KW-1015">Disulfide bond</keyword>
<dbReference type="InterPro" id="IPR024571">
    <property type="entry name" value="ERAP1-like_C_dom"/>
</dbReference>
<evidence type="ECO:0000256" key="7">
    <source>
        <dbReference type="ARBA" id="ARBA00022670"/>
    </source>
</evidence>
<feature type="domain" description="Aminopeptidase N-like N-terminal" evidence="25">
    <location>
        <begin position="37"/>
        <end position="223"/>
    </location>
</feature>
<evidence type="ECO:0000256" key="3">
    <source>
        <dbReference type="ARBA" id="ARBA00010136"/>
    </source>
</evidence>
<dbReference type="InterPro" id="IPR014782">
    <property type="entry name" value="Peptidase_M1_dom"/>
</dbReference>
<evidence type="ECO:0000256" key="18">
    <source>
        <dbReference type="PIRSR" id="PIRSR634016-3"/>
    </source>
</evidence>
<evidence type="ECO:0000259" key="23">
    <source>
        <dbReference type="Pfam" id="PF01433"/>
    </source>
</evidence>
<evidence type="ECO:0000256" key="6">
    <source>
        <dbReference type="ARBA" id="ARBA00022622"/>
    </source>
</evidence>
<feature type="domain" description="ERAP1-like C-terminal" evidence="24">
    <location>
        <begin position="558"/>
        <end position="859"/>
    </location>
</feature>
<dbReference type="GO" id="GO:0098552">
    <property type="term" value="C:side of membrane"/>
    <property type="evidence" value="ECO:0007669"/>
    <property type="project" value="UniProtKB-KW"/>
</dbReference>
<organism evidence="26">
    <name type="scientific">Leptinotarsa decemlineata</name>
    <name type="common">Colorado potato beetle</name>
    <name type="synonym">Doryphora decemlineata</name>
    <dbReference type="NCBI Taxonomy" id="7539"/>
    <lineage>
        <taxon>Eukaryota</taxon>
        <taxon>Metazoa</taxon>
        <taxon>Ecdysozoa</taxon>
        <taxon>Arthropoda</taxon>
        <taxon>Hexapoda</taxon>
        <taxon>Insecta</taxon>
        <taxon>Pterygota</taxon>
        <taxon>Neoptera</taxon>
        <taxon>Endopterygota</taxon>
        <taxon>Coleoptera</taxon>
        <taxon>Polyphaga</taxon>
        <taxon>Cucujiformia</taxon>
        <taxon>Chrysomeloidea</taxon>
        <taxon>Chrysomelidae</taxon>
        <taxon>Chrysomelinae</taxon>
        <taxon>Doryphorini</taxon>
        <taxon>Leptinotarsa</taxon>
    </lineage>
</organism>
<name>D9J2F5_LEPDE</name>
<dbReference type="InterPro" id="IPR042097">
    <property type="entry name" value="Aminopeptidase_N-like_N_sf"/>
</dbReference>
<dbReference type="InterPro" id="IPR001930">
    <property type="entry name" value="Peptidase_M1"/>
</dbReference>
<dbReference type="PANTHER" id="PTHR11533:SF301">
    <property type="entry name" value="AMINOPEPTIDASE"/>
    <property type="match status" value="1"/>
</dbReference>
<keyword evidence="12 20" id="KW-0482">Metalloprotease</keyword>
<dbReference type="CDD" id="cd09601">
    <property type="entry name" value="M1_APN-Q_like"/>
    <property type="match status" value="1"/>
</dbReference>
<feature type="binding site" evidence="18">
    <location>
        <position position="336"/>
    </location>
    <ligand>
        <name>Zn(2+)</name>
        <dbReference type="ChEBI" id="CHEBI:29105"/>
        <note>catalytic</note>
    </ligand>
</feature>
<feature type="site" description="Transition state stabilizer" evidence="19">
    <location>
        <position position="417"/>
    </location>
</feature>
<evidence type="ECO:0000256" key="11">
    <source>
        <dbReference type="ARBA" id="ARBA00022833"/>
    </source>
</evidence>
<dbReference type="FunFam" id="2.60.40.1730:FF:000013">
    <property type="entry name" value="Aminopeptidase"/>
    <property type="match status" value="1"/>
</dbReference>
<dbReference type="GO" id="GO:0043171">
    <property type="term" value="P:peptide catabolic process"/>
    <property type="evidence" value="ECO:0007669"/>
    <property type="project" value="TreeGrafter"/>
</dbReference>
<comment type="similarity">
    <text evidence="3 20">Belongs to the peptidase M1 family.</text>
</comment>
<feature type="region of interest" description="Disordered" evidence="21">
    <location>
        <begin position="904"/>
        <end position="923"/>
    </location>
</feature>
<evidence type="ECO:0000256" key="2">
    <source>
        <dbReference type="ARBA" id="ARBA00004609"/>
    </source>
</evidence>
<dbReference type="GO" id="GO:0008270">
    <property type="term" value="F:zinc ion binding"/>
    <property type="evidence" value="ECO:0007669"/>
    <property type="project" value="UniProtKB-UniRule"/>
</dbReference>
<evidence type="ECO:0000256" key="5">
    <source>
        <dbReference type="ARBA" id="ARBA00022475"/>
    </source>
</evidence>
<reference evidence="26" key="1">
    <citation type="submission" date="2010-05" db="EMBL/GenBank/DDBJ databases">
        <title>Identification of GPI-anchored aminopeptidases N from Coleoptera.</title>
        <authorList>
            <person name="Pauchet Y."/>
        </authorList>
    </citation>
    <scope>NUCLEOTIDE SEQUENCE</scope>
    <source>
        <tissue evidence="26">Midgut</tissue>
    </source>
</reference>
<feature type="binding site" evidence="18">
    <location>
        <position position="355"/>
    </location>
    <ligand>
        <name>Zn(2+)</name>
        <dbReference type="ChEBI" id="CHEBI:29105"/>
        <note>catalytic</note>
    </ligand>
</feature>
<dbReference type="GO" id="GO:0006508">
    <property type="term" value="P:proteolysis"/>
    <property type="evidence" value="ECO:0007669"/>
    <property type="project" value="UniProtKB-KW"/>
</dbReference>
<evidence type="ECO:0000256" key="9">
    <source>
        <dbReference type="ARBA" id="ARBA00022729"/>
    </source>
</evidence>